<evidence type="ECO:0000313" key="3">
    <source>
        <dbReference type="Proteomes" id="UP000291343"/>
    </source>
</evidence>
<dbReference type="Proteomes" id="UP000291343">
    <property type="component" value="Unassembled WGS sequence"/>
</dbReference>
<dbReference type="EMBL" id="QKKF02028001">
    <property type="protein sequence ID" value="RZF35605.1"/>
    <property type="molecule type" value="Genomic_DNA"/>
</dbReference>
<gene>
    <name evidence="1" type="ORF">LSTR_LSTR005133</name>
    <name evidence="2" type="ORF">LSTR_LSTR015621</name>
</gene>
<comment type="caution">
    <text evidence="2">The sequence shown here is derived from an EMBL/GenBank/DDBJ whole genome shotgun (WGS) entry which is preliminary data.</text>
</comment>
<keyword evidence="3" id="KW-1185">Reference proteome</keyword>
<accession>A0A482X1I3</accession>
<evidence type="ECO:0000313" key="2">
    <source>
        <dbReference type="EMBL" id="RZF39704.1"/>
    </source>
</evidence>
<sequence length="70" mass="7934">MNELMVSLYLLSQSSFIPDPCPDFTSHRSGETLSEKLTIGSHWRVTSNLAHKRATCTIVDQPALAYWPRK</sequence>
<protein>
    <submittedName>
        <fullName evidence="2">Uncharacterized protein</fullName>
    </submittedName>
</protein>
<organism evidence="2 3">
    <name type="scientific">Laodelphax striatellus</name>
    <name type="common">Small brown planthopper</name>
    <name type="synonym">Delphax striatella</name>
    <dbReference type="NCBI Taxonomy" id="195883"/>
    <lineage>
        <taxon>Eukaryota</taxon>
        <taxon>Metazoa</taxon>
        <taxon>Ecdysozoa</taxon>
        <taxon>Arthropoda</taxon>
        <taxon>Hexapoda</taxon>
        <taxon>Insecta</taxon>
        <taxon>Pterygota</taxon>
        <taxon>Neoptera</taxon>
        <taxon>Paraneoptera</taxon>
        <taxon>Hemiptera</taxon>
        <taxon>Auchenorrhyncha</taxon>
        <taxon>Fulgoroidea</taxon>
        <taxon>Delphacidae</taxon>
        <taxon>Criomorphinae</taxon>
        <taxon>Laodelphax</taxon>
    </lineage>
</organism>
<name>A0A482X1I3_LAOST</name>
<proteinExistence type="predicted"/>
<evidence type="ECO:0000313" key="1">
    <source>
        <dbReference type="EMBL" id="RZF35605.1"/>
    </source>
</evidence>
<reference evidence="2" key="2">
    <citation type="submission" date="2019-02" db="EMBL/GenBank/DDBJ databases">
        <authorList>
            <person name="Zhu J."/>
            <person name="Jiang F."/>
            <person name="Wang X."/>
            <person name="Yang P."/>
            <person name="Bao Y."/>
            <person name="Zhao W."/>
            <person name="Wang W."/>
            <person name="Lu H."/>
            <person name="Wang Q."/>
            <person name="Cui N."/>
            <person name="Li J."/>
            <person name="Chen X."/>
            <person name="Luo L."/>
            <person name="Yu J."/>
            <person name="Kang L."/>
            <person name="Cui F."/>
        </authorList>
    </citation>
    <scope>NUCLEOTIDE SEQUENCE</scope>
    <source>
        <strain evidence="2">Lst14</strain>
        <tissue evidence="2">Whole body</tissue>
    </source>
</reference>
<dbReference type="EMBL" id="QKKF02019707">
    <property type="protein sequence ID" value="RZF39704.1"/>
    <property type="molecule type" value="Genomic_DNA"/>
</dbReference>
<dbReference type="InParanoid" id="A0A482X1I3"/>
<reference evidence="2 3" key="1">
    <citation type="journal article" date="2017" name="Gigascience">
        <title>Genome sequence of the small brown planthopper, Laodelphax striatellus.</title>
        <authorList>
            <person name="Zhu J."/>
            <person name="Jiang F."/>
            <person name="Wang X."/>
            <person name="Yang P."/>
            <person name="Bao Y."/>
            <person name="Zhao W."/>
            <person name="Wang W."/>
            <person name="Lu H."/>
            <person name="Wang Q."/>
            <person name="Cui N."/>
            <person name="Li J."/>
            <person name="Chen X."/>
            <person name="Luo L."/>
            <person name="Yu J."/>
            <person name="Kang L."/>
            <person name="Cui F."/>
        </authorList>
    </citation>
    <scope>NUCLEOTIDE SEQUENCE [LARGE SCALE GENOMIC DNA]</scope>
    <source>
        <strain evidence="2">Lst14</strain>
        <tissue evidence="2">Whole body</tissue>
    </source>
</reference>
<dbReference type="AlphaFoldDB" id="A0A482X1I3"/>